<evidence type="ECO:0000313" key="7">
    <source>
        <dbReference type="EMBL" id="MCT7658885.1"/>
    </source>
</evidence>
<keyword evidence="5" id="KW-0564">Palmitate</keyword>
<evidence type="ECO:0000256" key="4">
    <source>
        <dbReference type="ARBA" id="ARBA00023136"/>
    </source>
</evidence>
<keyword evidence="8" id="KW-1185">Reference proteome</keyword>
<protein>
    <submittedName>
        <fullName evidence="7">LppA family lipoprotein</fullName>
    </submittedName>
</protein>
<evidence type="ECO:0000256" key="3">
    <source>
        <dbReference type="ARBA" id="ARBA00022729"/>
    </source>
</evidence>
<evidence type="ECO:0000256" key="5">
    <source>
        <dbReference type="ARBA" id="ARBA00023139"/>
    </source>
</evidence>
<evidence type="ECO:0000256" key="2">
    <source>
        <dbReference type="ARBA" id="ARBA00022475"/>
    </source>
</evidence>
<evidence type="ECO:0000313" key="8">
    <source>
        <dbReference type="Proteomes" id="UP001206639"/>
    </source>
</evidence>
<proteinExistence type="predicted"/>
<keyword evidence="3" id="KW-0732">Signal</keyword>
<name>A0ABT2MBX4_9MYCO</name>
<comment type="caution">
    <text evidence="7">The sequence shown here is derived from an EMBL/GenBank/DDBJ whole genome shotgun (WGS) entry which is preliminary data.</text>
</comment>
<organism evidence="7 8">
    <name type="scientific">Mycobacterium deserti</name>
    <dbReference type="NCBI Taxonomy" id="2978347"/>
    <lineage>
        <taxon>Bacteria</taxon>
        <taxon>Bacillati</taxon>
        <taxon>Actinomycetota</taxon>
        <taxon>Actinomycetes</taxon>
        <taxon>Mycobacteriales</taxon>
        <taxon>Mycobacteriaceae</taxon>
        <taxon>Mycobacterium</taxon>
    </lineage>
</organism>
<dbReference type="EMBL" id="JAODWD010000002">
    <property type="protein sequence ID" value="MCT7658885.1"/>
    <property type="molecule type" value="Genomic_DNA"/>
</dbReference>
<dbReference type="RefSeq" id="WP_260992911.1">
    <property type="nucleotide sequence ID" value="NZ_JAODWD010000002.1"/>
</dbReference>
<reference evidence="8" key="1">
    <citation type="submission" date="2023-07" db="EMBL/GenBank/DDBJ databases">
        <authorList>
            <person name="Deng Y."/>
            <person name="Zhang Y.-Q."/>
        </authorList>
    </citation>
    <scope>NUCLEOTIDE SEQUENCE [LARGE SCALE GENOMIC DNA]</scope>
    <source>
        <strain evidence="8">CPCC 205710</strain>
    </source>
</reference>
<dbReference type="Pfam" id="PF16708">
    <property type="entry name" value="LppA"/>
    <property type="match status" value="1"/>
</dbReference>
<dbReference type="Proteomes" id="UP001206639">
    <property type="component" value="Unassembled WGS sequence"/>
</dbReference>
<dbReference type="Gene3D" id="3.30.2030.20">
    <property type="match status" value="1"/>
</dbReference>
<gene>
    <name evidence="7" type="ORF">N4S67_10670</name>
</gene>
<keyword evidence="6 7" id="KW-0449">Lipoprotein</keyword>
<evidence type="ECO:0000256" key="1">
    <source>
        <dbReference type="ARBA" id="ARBA00004193"/>
    </source>
</evidence>
<keyword evidence="2" id="KW-1003">Cell membrane</keyword>
<sequence length="161" mass="17547">MDDANKSETAKGDDAVALIDSLRPNGSFDQARQRLNATAKVIGERIAAAIPGQTWRFTADPNLLRMSSQGVSCDELTGDIARRPKADTVEFGRTFTAEEFPVAAGIVREEAARYGATGESSIFNEQSKRDYEVQGNGFEFNLGQIEFARLHITGGCFLLKP</sequence>
<evidence type="ECO:0000256" key="6">
    <source>
        <dbReference type="ARBA" id="ARBA00023288"/>
    </source>
</evidence>
<dbReference type="InterPro" id="IPR032018">
    <property type="entry name" value="LppA/LppB/LprP"/>
</dbReference>
<comment type="subcellular location">
    <subcellularLocation>
        <location evidence="1">Cell membrane</location>
        <topology evidence="1">Lipid-anchor</topology>
    </subcellularLocation>
</comment>
<accession>A0ABT2MBX4</accession>
<keyword evidence="4" id="KW-0472">Membrane</keyword>